<gene>
    <name evidence="2" type="ORF">bhn_I1857</name>
</gene>
<dbReference type="AlphaFoldDB" id="A0A1D9P2U8"/>
<evidence type="ECO:0000313" key="3">
    <source>
        <dbReference type="Proteomes" id="UP000179284"/>
    </source>
</evidence>
<name>A0A1D9P2U8_9FIRM</name>
<organism evidence="2 3">
    <name type="scientific">Butyrivibrio hungatei</name>
    <dbReference type="NCBI Taxonomy" id="185008"/>
    <lineage>
        <taxon>Bacteria</taxon>
        <taxon>Bacillati</taxon>
        <taxon>Bacillota</taxon>
        <taxon>Clostridia</taxon>
        <taxon>Lachnospirales</taxon>
        <taxon>Lachnospiraceae</taxon>
        <taxon>Butyrivibrio</taxon>
    </lineage>
</organism>
<reference evidence="3" key="1">
    <citation type="submission" date="2016-10" db="EMBL/GenBank/DDBJ databases">
        <title>The complete genome sequence of the rumen bacterium Butyrivibrio hungatei MB2003.</title>
        <authorList>
            <person name="Palevich N."/>
            <person name="Kelly W.J."/>
            <person name="Leahy S.C."/>
            <person name="Altermann E."/>
            <person name="Rakonjac J."/>
            <person name="Attwood G.T."/>
        </authorList>
    </citation>
    <scope>NUCLEOTIDE SEQUENCE [LARGE SCALE GENOMIC DNA]</scope>
    <source>
        <strain evidence="3">MB2003</strain>
    </source>
</reference>
<keyword evidence="1" id="KW-0472">Membrane</keyword>
<sequence length="114" mass="13130">MTNRFESKENRILGISDQVYRIFSVVIFIAIAVLFYLAVDASGRSTIEKQKESLENALSRDIVQCYSIEGQYPPDLQYLEDHYGLTYDKTTFFVDYQPIASNLYPDVTVIQISK</sequence>
<dbReference type="KEGG" id="bhu:bhn_I1857"/>
<dbReference type="OrthoDB" id="9815367at2"/>
<dbReference type="Proteomes" id="UP000179284">
    <property type="component" value="Chromosome I"/>
</dbReference>
<evidence type="ECO:0000313" key="2">
    <source>
        <dbReference type="EMBL" id="AOZ96890.1"/>
    </source>
</evidence>
<protein>
    <submittedName>
        <fullName evidence="2">Uncharacterized protein</fullName>
    </submittedName>
</protein>
<feature type="transmembrane region" description="Helical" evidence="1">
    <location>
        <begin position="20"/>
        <end position="39"/>
    </location>
</feature>
<dbReference type="EMBL" id="CP017831">
    <property type="protein sequence ID" value="AOZ96890.1"/>
    <property type="molecule type" value="Genomic_DNA"/>
</dbReference>
<dbReference type="RefSeq" id="WP_071176547.1">
    <property type="nucleotide sequence ID" value="NZ_CP017831.1"/>
</dbReference>
<keyword evidence="3" id="KW-1185">Reference proteome</keyword>
<proteinExistence type="predicted"/>
<accession>A0A1D9P2U8</accession>
<keyword evidence="1" id="KW-0812">Transmembrane</keyword>
<evidence type="ECO:0000256" key="1">
    <source>
        <dbReference type="SAM" id="Phobius"/>
    </source>
</evidence>
<keyword evidence="1" id="KW-1133">Transmembrane helix</keyword>